<reference evidence="2" key="1">
    <citation type="submission" date="2022-06" db="EMBL/GenBank/DDBJ databases">
        <authorList>
            <consortium name="SYNGENTA / RWTH Aachen University"/>
        </authorList>
    </citation>
    <scope>NUCLEOTIDE SEQUENCE</scope>
</reference>
<proteinExistence type="predicted"/>
<keyword evidence="3" id="KW-1185">Reference proteome</keyword>
<organism evidence="2 3">
    <name type="scientific">Phakopsora pachyrhizi</name>
    <name type="common">Asian soybean rust disease fungus</name>
    <dbReference type="NCBI Taxonomy" id="170000"/>
    <lineage>
        <taxon>Eukaryota</taxon>
        <taxon>Fungi</taxon>
        <taxon>Dikarya</taxon>
        <taxon>Basidiomycota</taxon>
        <taxon>Pucciniomycotina</taxon>
        <taxon>Pucciniomycetes</taxon>
        <taxon>Pucciniales</taxon>
        <taxon>Phakopsoraceae</taxon>
        <taxon>Phakopsora</taxon>
    </lineage>
</organism>
<feature type="region of interest" description="Disordered" evidence="1">
    <location>
        <begin position="15"/>
        <end position="71"/>
    </location>
</feature>
<evidence type="ECO:0000256" key="1">
    <source>
        <dbReference type="SAM" id="MobiDB-lite"/>
    </source>
</evidence>
<sequence length="548" mass="63771">MSNIEAETVLKLRSERESIEASNKRLLDPLEDSVVSGNDQSSPKRQRTESSSTPETTPMQTQLVSQTEAEREPLRGFKIQNLNFFEQSENLKHSKSLLSDPYTVFNKAFIEDLVFHRKKLTPASGISIKRSNEKQNNDPMNLFTGKETKGKEKVISEEKGTPLNFKLNSMGQNTMITAQKLFRIELNGKPSAKITVKPKLLSIESIKTLLSDDIDKSGPFDLEGKREFSSPYNRDLLSMIEKNLRNLIPKELDEFEFQDNFLDNIKNTLWKDEKGFFLTTNESVLDILFMEVTDSKVRDKKCSWIKFSAKGLKTHKNRFAHKHFSFKAVFNKFIKYENLSRFFFTDNIRLKSISFFEDLDLRLSRLLKGYAQRRRSSLDSILTQTWNALTGFLAYVHAINAIIVPSGSLKPLSHEQLIAKQEEAFKFFCGLHADIEKFCVKQRTRKTARAYSTINAENMSFEQIRDCSINQLLNSRFSRNHVAWIYIELWMFKYRPELQEINYGFTYQQQLIKRSKLKSFLNRTCFILFSGMARYEMPENETSRVKDM</sequence>
<comment type="caution">
    <text evidence="2">The sequence shown here is derived from an EMBL/GenBank/DDBJ whole genome shotgun (WGS) entry which is preliminary data.</text>
</comment>
<feature type="compositionally biased region" description="Low complexity" evidence="1">
    <location>
        <begin position="49"/>
        <end position="58"/>
    </location>
</feature>
<gene>
    <name evidence="2" type="ORF">PPACK8108_LOCUS25559</name>
</gene>
<feature type="compositionally biased region" description="Basic and acidic residues" evidence="1">
    <location>
        <begin position="15"/>
        <end position="28"/>
    </location>
</feature>
<evidence type="ECO:0000313" key="3">
    <source>
        <dbReference type="Proteomes" id="UP001153365"/>
    </source>
</evidence>
<dbReference type="Proteomes" id="UP001153365">
    <property type="component" value="Unassembled WGS sequence"/>
</dbReference>
<dbReference type="EMBL" id="CALTRL010006250">
    <property type="protein sequence ID" value="CAH7690267.1"/>
    <property type="molecule type" value="Genomic_DNA"/>
</dbReference>
<evidence type="ECO:0000313" key="2">
    <source>
        <dbReference type="EMBL" id="CAH7690267.1"/>
    </source>
</evidence>
<name>A0AAV0BU78_PHAPC</name>
<dbReference type="AlphaFoldDB" id="A0AAV0BU78"/>
<protein>
    <submittedName>
        <fullName evidence="2">Expressed protein</fullName>
    </submittedName>
</protein>
<accession>A0AAV0BU78</accession>